<accession>A0A7M1KVH8</accession>
<sequence length="232" mass="26552">MRIQFSSLIYLRDIKTFITYFFITPIIQMILFVLINQQYSSTIDYNIALSSVFISANASAINTINQLLVTDKILGIHTEMIVHKPYAIKYWFDKIATVYFSSLLLFLINICILAIFGVTSNQMYSAIALLPFSILYSLLIGIIAFYLAINMSNIYFFNNIFMNILPIISGLAIPIATYPVIFKNFSMLFPYGQLLTAIHTNQVVFVPLLTHFVIVGLISALLYRYRIAFQKK</sequence>
<dbReference type="EMBL" id="CP063065">
    <property type="protein sequence ID" value="QOQ79039.1"/>
    <property type="molecule type" value="Genomic_DNA"/>
</dbReference>
<feature type="transmembrane region" description="Helical" evidence="1">
    <location>
        <begin position="17"/>
        <end position="35"/>
    </location>
</feature>
<feature type="transmembrane region" description="Helical" evidence="1">
    <location>
        <begin position="202"/>
        <end position="223"/>
    </location>
</feature>
<keyword evidence="1" id="KW-0472">Membrane</keyword>
<dbReference type="RefSeq" id="WP_026465177.1">
    <property type="nucleotide sequence ID" value="NZ_CP014162.1"/>
</dbReference>
<dbReference type="Proteomes" id="UP000067698">
    <property type="component" value="Chromosome"/>
</dbReference>
<reference evidence="4" key="2">
    <citation type="submission" date="2016-01" db="EMBL/GenBank/DDBJ databases">
        <title>Six Aerococcus type strain genome sequencing and assembly using PacBio and Illumina Hiseq.</title>
        <authorList>
            <person name="Carkaci D."/>
            <person name="Dargis R."/>
            <person name="Nielsen X.C."/>
            <person name="Skovgaard O."/>
            <person name="Fuursted K."/>
            <person name="Christensen J.J."/>
        </authorList>
    </citation>
    <scope>NUCLEOTIDE SEQUENCE [LARGE SCALE GENOMIC DNA]</scope>
    <source>
        <strain evidence="4">CCUG28094</strain>
    </source>
</reference>
<reference evidence="2 4" key="1">
    <citation type="journal article" date="2016" name="Genome Announc.">
        <title>Complete Genome Sequences of Aerococcus christensenii CCUG 28831T, Aerococcus sanguinicola CCUG 43001T, Aerococcus urinae CCUG 36881T, Aerococcus urinaeequi CCUG 28094T, Aerococcus urinaehominis CCUG 42038 BT, and Aerococcus viridans CCUG 4311T.</title>
        <authorList>
            <person name="Carkaci D."/>
            <person name="Dargis R."/>
            <person name="Nielsen X.C."/>
            <person name="Skovgaard O."/>
            <person name="Fuursted K."/>
            <person name="Christensen J.J."/>
        </authorList>
    </citation>
    <scope>NUCLEOTIDE SEQUENCE [LARGE SCALE GENOMIC DNA]</scope>
    <source>
        <strain evidence="2 4">CCUG28094</strain>
    </source>
</reference>
<dbReference type="GeneID" id="92866678"/>
<evidence type="ECO:0000313" key="2">
    <source>
        <dbReference type="EMBL" id="AMB97424.1"/>
    </source>
</evidence>
<keyword evidence="1" id="KW-1133">Transmembrane helix</keyword>
<proteinExistence type="predicted"/>
<evidence type="ECO:0000256" key="1">
    <source>
        <dbReference type="SAM" id="Phobius"/>
    </source>
</evidence>
<gene>
    <name evidence="2" type="ORF">AWM74_03835</name>
    <name evidence="3" type="ORF">IMX20_08710</name>
</gene>
<feature type="transmembrane region" description="Helical" evidence="1">
    <location>
        <begin position="98"/>
        <end position="118"/>
    </location>
</feature>
<organism evidence="3 5">
    <name type="scientific">Aerococcus urinaeequi</name>
    <dbReference type="NCBI Taxonomy" id="51665"/>
    <lineage>
        <taxon>Bacteria</taxon>
        <taxon>Bacillati</taxon>
        <taxon>Bacillota</taxon>
        <taxon>Bacilli</taxon>
        <taxon>Lactobacillales</taxon>
        <taxon>Aerococcaceae</taxon>
        <taxon>Aerococcus</taxon>
    </lineage>
</organism>
<dbReference type="EMBL" id="CP014162">
    <property type="protein sequence ID" value="AMB97424.1"/>
    <property type="molecule type" value="Genomic_DNA"/>
</dbReference>
<reference evidence="3 5" key="3">
    <citation type="submission" date="2020-10" db="EMBL/GenBank/DDBJ databases">
        <title>Plasmid carrying two tetracycline resistance determinant.</title>
        <authorList>
            <person name="Yang Q."/>
        </authorList>
    </citation>
    <scope>NUCLEOTIDE SEQUENCE [LARGE SCALE GENOMIC DNA]</scope>
    <source>
        <strain evidence="3 5">T43</strain>
    </source>
</reference>
<dbReference type="AlphaFoldDB" id="A0A7M1KVH8"/>
<protein>
    <submittedName>
        <fullName evidence="3">Uncharacterized protein</fullName>
    </submittedName>
</protein>
<keyword evidence="1" id="KW-0812">Transmembrane</keyword>
<feature type="transmembrane region" description="Helical" evidence="1">
    <location>
        <begin position="124"/>
        <end position="148"/>
    </location>
</feature>
<evidence type="ECO:0000313" key="4">
    <source>
        <dbReference type="Proteomes" id="UP000067698"/>
    </source>
</evidence>
<feature type="transmembrane region" description="Helical" evidence="1">
    <location>
        <begin position="160"/>
        <end position="182"/>
    </location>
</feature>
<dbReference type="Proteomes" id="UP000595091">
    <property type="component" value="Chromosome"/>
</dbReference>
<evidence type="ECO:0000313" key="5">
    <source>
        <dbReference type="Proteomes" id="UP000595091"/>
    </source>
</evidence>
<name>A0A7M1KVH8_9LACT</name>
<evidence type="ECO:0000313" key="3">
    <source>
        <dbReference type="EMBL" id="QOQ79039.1"/>
    </source>
</evidence>